<evidence type="ECO:0000313" key="1">
    <source>
        <dbReference type="EMBL" id="MED4130036.1"/>
    </source>
</evidence>
<keyword evidence="2" id="KW-1185">Reference proteome</keyword>
<accession>A0ABU6NQ11</accession>
<evidence type="ECO:0000313" key="2">
    <source>
        <dbReference type="Proteomes" id="UP001341820"/>
    </source>
</evidence>
<organism evidence="1 2">
    <name type="scientific">Shouchella miscanthi</name>
    <dbReference type="NCBI Taxonomy" id="2598861"/>
    <lineage>
        <taxon>Bacteria</taxon>
        <taxon>Bacillati</taxon>
        <taxon>Bacillota</taxon>
        <taxon>Bacilli</taxon>
        <taxon>Bacillales</taxon>
        <taxon>Bacillaceae</taxon>
        <taxon>Shouchella</taxon>
    </lineage>
</organism>
<dbReference type="EMBL" id="JAROAS010000048">
    <property type="protein sequence ID" value="MED4130036.1"/>
    <property type="molecule type" value="Genomic_DNA"/>
</dbReference>
<reference evidence="1 2" key="1">
    <citation type="submission" date="2023-03" db="EMBL/GenBank/DDBJ databases">
        <title>Bacillus Genome Sequencing.</title>
        <authorList>
            <person name="Dunlap C."/>
        </authorList>
    </citation>
    <scope>NUCLEOTIDE SEQUENCE [LARGE SCALE GENOMIC DNA]</scope>
    <source>
        <strain evidence="1 2">B-4107</strain>
    </source>
</reference>
<proteinExistence type="predicted"/>
<comment type="caution">
    <text evidence="1">The sequence shown here is derived from an EMBL/GenBank/DDBJ whole genome shotgun (WGS) entry which is preliminary data.</text>
</comment>
<evidence type="ECO:0008006" key="3">
    <source>
        <dbReference type="Google" id="ProtNLM"/>
    </source>
</evidence>
<gene>
    <name evidence="1" type="ORF">P5F74_18035</name>
</gene>
<dbReference type="RefSeq" id="WP_328238671.1">
    <property type="nucleotide sequence ID" value="NZ_JAROAS010000048.1"/>
</dbReference>
<name>A0ABU6NQ11_9BACI</name>
<sequence>MFFGESVNVFGVVIIERRVRLLNNIPFYLNEDRTAKVFENDVITYICNNNVTLFMEYYVGATYMNRYRHNETYALVTLLEHSVLVYELIQLIDYPTADEKLLKNQLFHAVKLIYKIAETRPNAPVEYLEKLIISDYY</sequence>
<dbReference type="Proteomes" id="UP001341820">
    <property type="component" value="Unassembled WGS sequence"/>
</dbReference>
<protein>
    <recommendedName>
        <fullName evidence="3">Immunity protein 63 domain-containing protein</fullName>
    </recommendedName>
</protein>